<evidence type="ECO:0000256" key="3">
    <source>
        <dbReference type="HAMAP-Rule" id="MF_01927"/>
    </source>
</evidence>
<evidence type="ECO:0000256" key="2">
    <source>
        <dbReference type="ARBA" id="ARBA00022801"/>
    </source>
</evidence>
<dbReference type="GO" id="GO:0006730">
    <property type="term" value="P:one-carbon metabolic process"/>
    <property type="evidence" value="ECO:0007669"/>
    <property type="project" value="UniProtKB-KW"/>
</dbReference>
<dbReference type="CDD" id="cd04875">
    <property type="entry name" value="ACT_F4HF-DF"/>
    <property type="match status" value="1"/>
</dbReference>
<proteinExistence type="inferred from homology"/>
<dbReference type="InterPro" id="IPR004810">
    <property type="entry name" value="PurU"/>
</dbReference>
<dbReference type="PIRSF" id="PIRSF036480">
    <property type="entry name" value="FormyFH4_hydr"/>
    <property type="match status" value="1"/>
</dbReference>
<evidence type="ECO:0000259" key="5">
    <source>
        <dbReference type="PROSITE" id="PS51671"/>
    </source>
</evidence>
<evidence type="ECO:0000256" key="4">
    <source>
        <dbReference type="NCBIfam" id="TIGR00655"/>
    </source>
</evidence>
<dbReference type="InterPro" id="IPR041729">
    <property type="entry name" value="Formyl-FH4-Hydrolase_C"/>
</dbReference>
<dbReference type="PRINTS" id="PR01575">
    <property type="entry name" value="FFH4HYDRLASE"/>
</dbReference>
<dbReference type="InterPro" id="IPR044074">
    <property type="entry name" value="PurU_ACT"/>
</dbReference>
<feature type="active site" evidence="3">
    <location>
        <position position="225"/>
    </location>
</feature>
<protein>
    <recommendedName>
        <fullName evidence="3 4">Formyltetrahydrofolate deformylase</fullName>
        <ecNumber evidence="3 4">3.5.1.10</ecNumber>
    </recommendedName>
    <alternativeName>
        <fullName evidence="3">Formyl-FH(4) hydrolase</fullName>
    </alternativeName>
</protein>
<evidence type="ECO:0000313" key="6">
    <source>
        <dbReference type="EMBL" id="RKT77096.1"/>
    </source>
</evidence>
<keyword evidence="2 3" id="KW-0378">Hydrolase</keyword>
<dbReference type="PROSITE" id="PS51671">
    <property type="entry name" value="ACT"/>
    <property type="match status" value="1"/>
</dbReference>
<dbReference type="EMBL" id="RBXT01000001">
    <property type="protein sequence ID" value="RKT77096.1"/>
    <property type="molecule type" value="Genomic_DNA"/>
</dbReference>
<dbReference type="PANTHER" id="PTHR42706:SF1">
    <property type="entry name" value="FORMYLTETRAHYDROFOLATE DEFORMYLASE 2, MITOCHONDRIAL"/>
    <property type="match status" value="1"/>
</dbReference>
<name>A0A495XWJ2_9MICO</name>
<dbReference type="InterPro" id="IPR036477">
    <property type="entry name" value="Formyl_transf_N_sf"/>
</dbReference>
<dbReference type="SUPFAM" id="SSF53328">
    <property type="entry name" value="Formyltransferase"/>
    <property type="match status" value="1"/>
</dbReference>
<dbReference type="RefSeq" id="WP_121030750.1">
    <property type="nucleotide sequence ID" value="NZ_RBXT01000001.1"/>
</dbReference>
<dbReference type="OrthoDB" id="9806170at2"/>
<feature type="domain" description="ACT" evidence="5">
    <location>
        <begin position="5"/>
        <end position="81"/>
    </location>
</feature>
<sequence>MARHIMTLRSDDRPGIVAAVSSALLEVSANIVENQQYSDEGTDLFFMRTVFDAEQADVERVVAAIESSSAVHNHDLQVRPEAERCRTLVLVSRFDHCLLDLLHRWRSGDLPIDIVGVVGNHDDCRALVEYFGLPFSVIAVTPETKADAEAQLLAMVEEKGVELVVLARYMQILSDGLCRALEGRAINIHHSFLPGFKGAKPYHQAHDRGVKLVGASAHYVTADLDEGPIIEQDVVRVTHAESPSRLVALGRDVERRVLSRAVRDHADRRVFLAGRRTIVF</sequence>
<dbReference type="SUPFAM" id="SSF55021">
    <property type="entry name" value="ACT-like"/>
    <property type="match status" value="1"/>
</dbReference>
<dbReference type="InterPro" id="IPR002912">
    <property type="entry name" value="ACT_dom"/>
</dbReference>
<dbReference type="Proteomes" id="UP000278440">
    <property type="component" value="Unassembled WGS sequence"/>
</dbReference>
<dbReference type="AlphaFoldDB" id="A0A495XWJ2"/>
<comment type="similarity">
    <text evidence="3">Belongs to the PurU family.</text>
</comment>
<dbReference type="InterPro" id="IPR045865">
    <property type="entry name" value="ACT-like_dom_sf"/>
</dbReference>
<keyword evidence="7" id="KW-1185">Reference proteome</keyword>
<dbReference type="HAMAP" id="MF_01927">
    <property type="entry name" value="PurU"/>
    <property type="match status" value="1"/>
</dbReference>
<keyword evidence="3" id="KW-0658">Purine biosynthesis</keyword>
<dbReference type="Pfam" id="PF01842">
    <property type="entry name" value="ACT"/>
    <property type="match status" value="1"/>
</dbReference>
<dbReference type="Pfam" id="PF00551">
    <property type="entry name" value="Formyl_trans_N"/>
    <property type="match status" value="1"/>
</dbReference>
<dbReference type="NCBIfam" id="NF004684">
    <property type="entry name" value="PRK06027.1"/>
    <property type="match status" value="1"/>
</dbReference>
<dbReference type="CDD" id="cd08648">
    <property type="entry name" value="FMT_core_Formyl-FH4-Hydrolase_C"/>
    <property type="match status" value="1"/>
</dbReference>
<reference evidence="6 7" key="1">
    <citation type="submission" date="2018-10" db="EMBL/GenBank/DDBJ databases">
        <title>Sequencing the genomes of 1000 actinobacteria strains.</title>
        <authorList>
            <person name="Klenk H.-P."/>
        </authorList>
    </citation>
    <scope>NUCLEOTIDE SEQUENCE [LARGE SCALE GENOMIC DNA]</scope>
    <source>
        <strain evidence="6 7">DSM 44267</strain>
    </source>
</reference>
<dbReference type="Gene3D" id="3.30.70.260">
    <property type="match status" value="1"/>
</dbReference>
<dbReference type="UniPathway" id="UPA00074">
    <property type="reaction ID" value="UER00170"/>
</dbReference>
<accession>A0A495XWJ2</accession>
<comment type="caution">
    <text evidence="6">The sequence shown here is derived from an EMBL/GenBank/DDBJ whole genome shotgun (WGS) entry which is preliminary data.</text>
</comment>
<evidence type="ECO:0000256" key="1">
    <source>
        <dbReference type="ARBA" id="ARBA00022563"/>
    </source>
</evidence>
<dbReference type="GO" id="GO:0006189">
    <property type="term" value="P:'de novo' IMP biosynthetic process"/>
    <property type="evidence" value="ECO:0007669"/>
    <property type="project" value="UniProtKB-UniRule"/>
</dbReference>
<dbReference type="EC" id="3.5.1.10" evidence="3 4"/>
<dbReference type="PANTHER" id="PTHR42706">
    <property type="entry name" value="FORMYLTETRAHYDROFOLATE DEFORMYLASE"/>
    <property type="match status" value="1"/>
</dbReference>
<comment type="catalytic activity">
    <reaction evidence="3">
        <text>(6R)-10-formyltetrahydrofolate + H2O = (6S)-5,6,7,8-tetrahydrofolate + formate + H(+)</text>
        <dbReference type="Rhea" id="RHEA:19833"/>
        <dbReference type="ChEBI" id="CHEBI:15377"/>
        <dbReference type="ChEBI" id="CHEBI:15378"/>
        <dbReference type="ChEBI" id="CHEBI:15740"/>
        <dbReference type="ChEBI" id="CHEBI:57453"/>
        <dbReference type="ChEBI" id="CHEBI:195366"/>
        <dbReference type="EC" id="3.5.1.10"/>
    </reaction>
</comment>
<dbReference type="GO" id="GO:0008864">
    <property type="term" value="F:formyltetrahydrofolate deformylase activity"/>
    <property type="evidence" value="ECO:0007669"/>
    <property type="project" value="UniProtKB-UniRule"/>
</dbReference>
<comment type="pathway">
    <text evidence="3">Purine metabolism; IMP biosynthesis via de novo pathway; formate from 10-formyl-5,6,7,8-tetrahydrofolate: step 1/1.</text>
</comment>
<gene>
    <name evidence="3" type="primary">purU</name>
    <name evidence="6" type="ORF">DFJ68_0510</name>
</gene>
<keyword evidence="1 3" id="KW-0554">One-carbon metabolism</keyword>
<comment type="function">
    <text evidence="3">Catalyzes the hydrolysis of 10-formyltetrahydrofolate (formyl-FH4) to formate and tetrahydrofolate (FH4).</text>
</comment>
<organism evidence="6 7">
    <name type="scientific">Terracoccus luteus</name>
    <dbReference type="NCBI Taxonomy" id="53356"/>
    <lineage>
        <taxon>Bacteria</taxon>
        <taxon>Bacillati</taxon>
        <taxon>Actinomycetota</taxon>
        <taxon>Actinomycetes</taxon>
        <taxon>Micrococcales</taxon>
        <taxon>Intrasporangiaceae</taxon>
        <taxon>Terracoccus</taxon>
    </lineage>
</organism>
<dbReference type="InterPro" id="IPR002376">
    <property type="entry name" value="Formyl_transf_N"/>
</dbReference>
<dbReference type="NCBIfam" id="TIGR00655">
    <property type="entry name" value="PurU"/>
    <property type="match status" value="1"/>
</dbReference>
<evidence type="ECO:0000313" key="7">
    <source>
        <dbReference type="Proteomes" id="UP000278440"/>
    </source>
</evidence>
<dbReference type="Gene3D" id="3.40.50.170">
    <property type="entry name" value="Formyl transferase, N-terminal domain"/>
    <property type="match status" value="1"/>
</dbReference>